<dbReference type="Gene3D" id="3.20.20.140">
    <property type="entry name" value="Metal-dependent hydrolases"/>
    <property type="match status" value="1"/>
</dbReference>
<dbReference type="SUPFAM" id="SSF51338">
    <property type="entry name" value="Composite domain of metallo-dependent hydrolases"/>
    <property type="match status" value="1"/>
</dbReference>
<dbReference type="Gene3D" id="3.10.310.70">
    <property type="match status" value="1"/>
</dbReference>
<dbReference type="AlphaFoldDB" id="A0A831T981"/>
<dbReference type="InterPro" id="IPR013108">
    <property type="entry name" value="Amidohydro_3"/>
</dbReference>
<dbReference type="CDD" id="cd01300">
    <property type="entry name" value="YtcJ_like"/>
    <property type="match status" value="1"/>
</dbReference>
<reference evidence="2" key="1">
    <citation type="journal article" date="2020" name="mSystems">
        <title>Genome- and Community-Level Interaction Insights into Carbon Utilization and Element Cycling Functions of Hydrothermarchaeota in Hydrothermal Sediment.</title>
        <authorList>
            <person name="Zhou Z."/>
            <person name="Liu Y."/>
            <person name="Xu W."/>
            <person name="Pan J."/>
            <person name="Luo Z.H."/>
            <person name="Li M."/>
        </authorList>
    </citation>
    <scope>NUCLEOTIDE SEQUENCE [LARGE SCALE GENOMIC DNA]</scope>
    <source>
        <strain evidence="2">SpSt-210</strain>
    </source>
</reference>
<dbReference type="InterPro" id="IPR033932">
    <property type="entry name" value="YtcJ-like"/>
</dbReference>
<evidence type="ECO:0000313" key="2">
    <source>
        <dbReference type="EMBL" id="HEG90825.1"/>
    </source>
</evidence>
<feature type="domain" description="Amidohydrolase 3" evidence="1">
    <location>
        <begin position="51"/>
        <end position="530"/>
    </location>
</feature>
<dbReference type="InterPro" id="IPR011059">
    <property type="entry name" value="Metal-dep_hydrolase_composite"/>
</dbReference>
<dbReference type="Gene3D" id="2.30.40.10">
    <property type="entry name" value="Urease, subunit C, domain 1"/>
    <property type="match status" value="1"/>
</dbReference>
<name>A0A831T981_9BACT</name>
<dbReference type="Pfam" id="PF07969">
    <property type="entry name" value="Amidohydro_3"/>
    <property type="match status" value="1"/>
</dbReference>
<dbReference type="SUPFAM" id="SSF51556">
    <property type="entry name" value="Metallo-dependent hydrolases"/>
    <property type="match status" value="1"/>
</dbReference>
<accession>A0A831T981</accession>
<comment type="caution">
    <text evidence="2">The sequence shown here is derived from an EMBL/GenBank/DDBJ whole genome shotgun (WGS) entry which is preliminary data.</text>
</comment>
<dbReference type="PANTHER" id="PTHR22642:SF2">
    <property type="entry name" value="PROTEIN LONG AFTER FAR-RED 3"/>
    <property type="match status" value="1"/>
</dbReference>
<keyword evidence="2" id="KW-0378">Hydrolase</keyword>
<dbReference type="PANTHER" id="PTHR22642">
    <property type="entry name" value="IMIDAZOLONEPROPIONASE"/>
    <property type="match status" value="1"/>
</dbReference>
<dbReference type="GO" id="GO:0016810">
    <property type="term" value="F:hydrolase activity, acting on carbon-nitrogen (but not peptide) bonds"/>
    <property type="evidence" value="ECO:0007669"/>
    <property type="project" value="InterPro"/>
</dbReference>
<evidence type="ECO:0000259" key="1">
    <source>
        <dbReference type="Pfam" id="PF07969"/>
    </source>
</evidence>
<proteinExistence type="predicted"/>
<sequence length="536" mass="58737">MPGDLILVNGHVMTGRLVESRPSTGIAVWHGRVAAVGSDAEVLSWRRPGIEVVDLGGRTVTPGFNDAHCHPISVGLGLQEVDARTPPNESIADIVHRIAERARQQPPGTWIVARGYDQARLREGRHPTRHDLDQAAPEHNVVLIRACAHIGVANSRALALAGITATTPDPPGGTIDRDEHGEPTGVVRETALQKVRQRVPEPSEDQIAQALVLAGRQFLSDGVTSVAEAGIRKPEELGAYQRLARERRLPVRTTLMMMIGETLEPLVELGVQTGLGDEWLRIGPAKLFLDGSIGGRTARMSQPYLGQPDTCGLWMEEPEVMKQKLLAAHRAGFQCCAHAIGDAAIELLLDIYEEALRLHPRPDHRHRIEHCSILRPDLIERIQRLGVVPIPGTTFLHDFQEAYLSGLGRERLRYAYAMRTFFDRGIVAAASTDAPVCSTSAMLGIQTMVTRRSGTGQALWPEECISLEEAVRAYTYNGAYATFEERIKGTIEPGKLADLTVLETDLRQVEPEVLGTVRVDLTIVDGEIAYRRPGAE</sequence>
<dbReference type="EMBL" id="DSIY01000125">
    <property type="protein sequence ID" value="HEG90825.1"/>
    <property type="molecule type" value="Genomic_DNA"/>
</dbReference>
<protein>
    <submittedName>
        <fullName evidence="2">Amidohydrolase</fullName>
    </submittedName>
</protein>
<dbReference type="InterPro" id="IPR032466">
    <property type="entry name" value="Metal_Hydrolase"/>
</dbReference>
<gene>
    <name evidence="2" type="ORF">ENP34_05225</name>
</gene>
<organism evidence="2">
    <name type="scientific">Thermorudis peleae</name>
    <dbReference type="NCBI Taxonomy" id="1382356"/>
    <lineage>
        <taxon>Bacteria</taxon>
        <taxon>Pseudomonadati</taxon>
        <taxon>Thermomicrobiota</taxon>
        <taxon>Thermomicrobia</taxon>
        <taxon>Thermomicrobia incertae sedis</taxon>
        <taxon>Thermorudis</taxon>
    </lineage>
</organism>